<dbReference type="Proteomes" id="UP000675554">
    <property type="component" value="Unassembled WGS sequence"/>
</dbReference>
<evidence type="ECO:0000313" key="4">
    <source>
        <dbReference type="Proteomes" id="UP000675554"/>
    </source>
</evidence>
<protein>
    <submittedName>
        <fullName evidence="3">Lantibiotic dehydratase</fullName>
    </submittedName>
</protein>
<gene>
    <name evidence="3" type="ORF">KDA82_27005</name>
</gene>
<dbReference type="NCBIfam" id="TIGR03891">
    <property type="entry name" value="thiopep_ocin"/>
    <property type="match status" value="1"/>
</dbReference>
<comment type="caution">
    <text evidence="3">The sequence shown here is derived from an EMBL/GenBank/DDBJ whole genome shotgun (WGS) entry which is preliminary data.</text>
</comment>
<accession>A0A8T4IWN9</accession>
<sequence>MKHSPLYRCADTAMVRASLHSRPLPAWPDFSDGSAHGVVGWREWLRGAWRREDLVAAVEHASPSLARQVHAIGTGEVDDARQVRRSVLALVRYALRMHGRSTPFGLFAGVAPAAFGAQPDVSWGHDHRACARADGSWLADVVSRLEACPAVLHRVPLVRNNTVFPRGGRLVVPYPPRSDGERRPAAEVSLRYTTPVRIAVEAARTPVRGGELAEKIRAEFPLAAPSKVEELVASLVGQGVLISALHAPATTFDGFSYLMAQATAAGVEDLGEVAPLMSRLRSIHDGMASYNSTHDTARKRRLRAALRTDMLAASTVVEQPLALDSRLDCTLVLPHSVARAAEEAASLLTRLSPFPHGSPAWKGYHNRFFERYGIGSLIPLRELVDPDIGLGLPQGYLDAEPETGEPLSRRDTLLLALAQQAALDGHNEVVLDEELVETLTVGEPGHARLPPHLELRFRLQAADITTLARGDFFLTVISPSRGIGTTTGRFLGLLEPEEQGPIREVFDDLPTSTPGAHPVQLSFTPLRRSDTHVARAPELLPEVISLAEHQRDNERLIPLDDLAVGCDPQRLYLASVSRQRYLEPTALHALDLRRHAPPLARFLLEVAKATSTVVTPFAWGAASSLPFLPRVRSGRSILALARWRLHRGDLPDGRATWSQWREALEQWRNRRRVPDCVALTEGDRELRLDLTETAHLALLHSHLAGSESAVLTEAPPGADGWFEGHAHEVVVPLTATGPTQQRGEPPVAAARVLPRDHGHLPGASPWLLAKIYSSAERHPEILGQHLPDLLSRWQRPPMWWYMRYRDPRWHLRLRIALADPDDFGMTAAHVAAWAARLRQRGLVGEVQFATSYRETGRWGPLGGMEAAEAVFAADSAALLAAFAQPVRPHPQALAAANYISIASAFTGSTAAGMGWLIRHGRLTDSAPLDRAVRAEAIRLADPAEGWAALRAAPGGQAIHTAWEPRNRALAAYQARLRGAEDGTDVNAVLDSLLHAHHIRAAGIDRADERICTRLARAAALAWRARRG</sequence>
<dbReference type="InterPro" id="IPR006827">
    <property type="entry name" value="Lant_deHydtase_N"/>
</dbReference>
<feature type="domain" description="Thiopeptide-type bacteriocin biosynthesis" evidence="2">
    <location>
        <begin position="766"/>
        <end position="1017"/>
    </location>
</feature>
<dbReference type="Pfam" id="PF14028">
    <property type="entry name" value="Lant_dehydr_C"/>
    <property type="match status" value="1"/>
</dbReference>
<dbReference type="EMBL" id="JAGSMN010000691">
    <property type="protein sequence ID" value="MBR7676589.1"/>
    <property type="molecule type" value="Genomic_DNA"/>
</dbReference>
<name>A0A8T4IWN9_9ACTN</name>
<proteinExistence type="predicted"/>
<dbReference type="InterPro" id="IPR023809">
    <property type="entry name" value="Thiopep_bacteriocin_synth_dom"/>
</dbReference>
<organism evidence="3 4">
    <name type="scientific">Streptomyces daliensis</name>
    <dbReference type="NCBI Taxonomy" id="299421"/>
    <lineage>
        <taxon>Bacteria</taxon>
        <taxon>Bacillati</taxon>
        <taxon>Actinomycetota</taxon>
        <taxon>Actinomycetes</taxon>
        <taxon>Kitasatosporales</taxon>
        <taxon>Streptomycetaceae</taxon>
        <taxon>Streptomyces</taxon>
    </lineage>
</organism>
<reference evidence="3" key="1">
    <citation type="submission" date="2021-04" db="EMBL/GenBank/DDBJ databases">
        <title>Sequencing of actinobacteria type strains.</title>
        <authorList>
            <person name="Nguyen G.-S."/>
            <person name="Wentzel A."/>
        </authorList>
    </citation>
    <scope>NUCLEOTIDE SEQUENCE</scope>
    <source>
        <strain evidence="3">DSM 42095</strain>
    </source>
</reference>
<evidence type="ECO:0000259" key="1">
    <source>
        <dbReference type="Pfam" id="PF04738"/>
    </source>
</evidence>
<keyword evidence="4" id="KW-1185">Reference proteome</keyword>
<evidence type="ECO:0000259" key="2">
    <source>
        <dbReference type="Pfam" id="PF14028"/>
    </source>
</evidence>
<feature type="domain" description="Lantibiotic dehydratase N-terminal" evidence="1">
    <location>
        <begin position="51"/>
        <end position="699"/>
    </location>
</feature>
<evidence type="ECO:0000313" key="3">
    <source>
        <dbReference type="EMBL" id="MBR7676589.1"/>
    </source>
</evidence>
<dbReference type="AlphaFoldDB" id="A0A8T4IWN9"/>
<dbReference type="Pfam" id="PF04738">
    <property type="entry name" value="Lant_dehydr_N"/>
    <property type="match status" value="1"/>
</dbReference>